<dbReference type="Pfam" id="PF13205">
    <property type="entry name" value="Big_5"/>
    <property type="match status" value="1"/>
</dbReference>
<proteinExistence type="predicted"/>
<dbReference type="SUPFAM" id="SSF49452">
    <property type="entry name" value="Starch-binding domain-like"/>
    <property type="match status" value="1"/>
</dbReference>
<keyword evidence="1" id="KW-0732">Signal</keyword>
<dbReference type="Pfam" id="PF14686">
    <property type="entry name" value="fn3_3"/>
    <property type="match status" value="1"/>
</dbReference>
<sequence length="549" mass="62727">MKVINIVLITFLGFLFIEALFSCAQVVAPTGGKKDTLAPKLVMSIPANQSKNYKGKSIEIQFDEYINVDNLQQQLLITPSTEPFFTTKAMPKGVRITFEDSFQPNTTYSFNFREAIKDITERNPAKNVRIVFSTGGIIDSLSIEGNVEDIVENKGLLDATVGVYRYSDTLKINKMKPYYFTKTDSTGNFKIENVAAGKYRIYAITDVNSNLLYDETKEKIGFITDTLELNKSIGGLKIKVAKADNSPVKVSKTRTTSNYYFIELNKGAKKIDIKFENPQDSIPYQLVEKNMIRVYNLKKVSQDTIKIALTVTDSLDRKFDFKQKIKFKARGKKEDSFVEEFRYEVSPQNNQQADLKEVGYTIKFSKPIGTFDWKKIKILNDTLKKVDILEKHFTWNVDKTEVLLKIPEAPKPKEFLALEIPVNTFQSIEGDTNKIVKQLNPLRDPENYGLIEGQINNPQGKQCIVQILNDKKEVVRELIHTKTGKYTFDFLTPGVYLIRLIVDTNKNGRWDAAIVDKNTPAEEILHIKDKIKLKQNFELSGFDFKIEDK</sequence>
<dbReference type="InterPro" id="IPR013784">
    <property type="entry name" value="Carb-bd-like_fold"/>
</dbReference>
<dbReference type="RefSeq" id="WP_283344877.1">
    <property type="nucleotide sequence ID" value="NZ_JASHIF010000010.1"/>
</dbReference>
<evidence type="ECO:0000313" key="5">
    <source>
        <dbReference type="Proteomes" id="UP001236507"/>
    </source>
</evidence>
<reference evidence="4 5" key="1">
    <citation type="submission" date="2023-05" db="EMBL/GenBank/DDBJ databases">
        <title>Novel species of genus Flectobacillus isolated from stream in China.</title>
        <authorList>
            <person name="Lu H."/>
        </authorList>
    </citation>
    <scope>NUCLEOTIDE SEQUENCE [LARGE SCALE GENOMIC DNA]</scope>
    <source>
        <strain evidence="4 5">KCTC 42575</strain>
    </source>
</reference>
<protein>
    <submittedName>
        <fullName evidence="4">Ig-like domain-containing domain</fullName>
    </submittedName>
</protein>
<feature type="domain" description="SbsA Ig-like" evidence="2">
    <location>
        <begin position="35"/>
        <end position="134"/>
    </location>
</feature>
<dbReference type="Proteomes" id="UP001236507">
    <property type="component" value="Unassembled WGS sequence"/>
</dbReference>
<dbReference type="InterPro" id="IPR032812">
    <property type="entry name" value="SbsA_Ig"/>
</dbReference>
<feature type="domain" description="Rhamnogalacturonan lyase" evidence="3">
    <location>
        <begin position="176"/>
        <end position="203"/>
    </location>
</feature>
<gene>
    <name evidence="4" type="ORF">QM524_12580</name>
</gene>
<keyword evidence="5" id="KW-1185">Reference proteome</keyword>
<organism evidence="4 5">
    <name type="scientific">Flectobacillus roseus</name>
    <dbReference type="NCBI Taxonomy" id="502259"/>
    <lineage>
        <taxon>Bacteria</taxon>
        <taxon>Pseudomonadati</taxon>
        <taxon>Bacteroidota</taxon>
        <taxon>Cytophagia</taxon>
        <taxon>Cytophagales</taxon>
        <taxon>Flectobacillaceae</taxon>
        <taxon>Flectobacillus</taxon>
    </lineage>
</organism>
<dbReference type="InterPro" id="IPR029413">
    <property type="entry name" value="RG-lyase_II"/>
</dbReference>
<name>A0ABT6Y8Y7_9BACT</name>
<evidence type="ECO:0000259" key="2">
    <source>
        <dbReference type="Pfam" id="PF13205"/>
    </source>
</evidence>
<evidence type="ECO:0000313" key="4">
    <source>
        <dbReference type="EMBL" id="MDI9860048.1"/>
    </source>
</evidence>
<dbReference type="Gene3D" id="2.60.40.1120">
    <property type="entry name" value="Carboxypeptidase-like, regulatory domain"/>
    <property type="match status" value="1"/>
</dbReference>
<accession>A0ABT6Y8Y7</accession>
<comment type="caution">
    <text evidence="4">The sequence shown here is derived from an EMBL/GenBank/DDBJ whole genome shotgun (WGS) entry which is preliminary data.</text>
</comment>
<dbReference type="EMBL" id="JASHIF010000010">
    <property type="protein sequence ID" value="MDI9860048.1"/>
    <property type="molecule type" value="Genomic_DNA"/>
</dbReference>
<evidence type="ECO:0000259" key="3">
    <source>
        <dbReference type="Pfam" id="PF14686"/>
    </source>
</evidence>
<evidence type="ECO:0000256" key="1">
    <source>
        <dbReference type="ARBA" id="ARBA00022729"/>
    </source>
</evidence>